<evidence type="ECO:0000256" key="3">
    <source>
        <dbReference type="SAM" id="Phobius"/>
    </source>
</evidence>
<name>A0A9P1D0U5_9DINO</name>
<dbReference type="EMBL" id="CAMXCT020002899">
    <property type="protein sequence ID" value="CAL1154565.1"/>
    <property type="molecule type" value="Genomic_DNA"/>
</dbReference>
<keyword evidence="7" id="KW-1185">Reference proteome</keyword>
<dbReference type="SMART" id="SM00235">
    <property type="entry name" value="ZnMc"/>
    <property type="match status" value="2"/>
</dbReference>
<feature type="transmembrane region" description="Helical" evidence="3">
    <location>
        <begin position="632"/>
        <end position="655"/>
    </location>
</feature>
<feature type="binding site" evidence="1">
    <location>
        <position position="276"/>
    </location>
    <ligand>
        <name>Zn(2+)</name>
        <dbReference type="ChEBI" id="CHEBI:29105"/>
        <note>catalytic</note>
    </ligand>
</feature>
<feature type="domain" description="Peptidase M12A" evidence="4">
    <location>
        <begin position="167"/>
        <end position="377"/>
    </location>
</feature>
<feature type="binding site" evidence="1">
    <location>
        <position position="272"/>
    </location>
    <ligand>
        <name>Zn(2+)</name>
        <dbReference type="ChEBI" id="CHEBI:29105"/>
        <note>catalytic</note>
    </ligand>
</feature>
<dbReference type="PANTHER" id="PTHR10127:SF873">
    <property type="entry name" value="METALLOENDOPEPTIDASE"/>
    <property type="match status" value="1"/>
</dbReference>
<dbReference type="Proteomes" id="UP001152797">
    <property type="component" value="Unassembled WGS sequence"/>
</dbReference>
<keyword evidence="1" id="KW-1015">Disulfide bond</keyword>
<accession>A0A9P1D0U5</accession>
<dbReference type="Gene3D" id="3.40.390.10">
    <property type="entry name" value="Collagenase (Catalytic Domain)"/>
    <property type="match status" value="2"/>
</dbReference>
<keyword evidence="3" id="KW-0472">Membrane</keyword>
<dbReference type="InterPro" id="IPR024079">
    <property type="entry name" value="MetalloPept_cat_dom_sf"/>
</dbReference>
<keyword evidence="1 2" id="KW-0378">Hydrolase</keyword>
<proteinExistence type="predicted"/>
<keyword evidence="3" id="KW-0812">Transmembrane</keyword>
<keyword evidence="1 2" id="KW-0479">Metal-binding</keyword>
<reference evidence="5" key="1">
    <citation type="submission" date="2022-10" db="EMBL/GenBank/DDBJ databases">
        <authorList>
            <person name="Chen Y."/>
            <person name="Dougan E. K."/>
            <person name="Chan C."/>
            <person name="Rhodes N."/>
            <person name="Thang M."/>
        </authorList>
    </citation>
    <scope>NUCLEOTIDE SEQUENCE</scope>
</reference>
<dbReference type="GO" id="GO:0006508">
    <property type="term" value="P:proteolysis"/>
    <property type="evidence" value="ECO:0007669"/>
    <property type="project" value="UniProtKB-KW"/>
</dbReference>
<evidence type="ECO:0000259" key="4">
    <source>
        <dbReference type="PROSITE" id="PS51864"/>
    </source>
</evidence>
<dbReference type="GO" id="GO:0008270">
    <property type="term" value="F:zinc ion binding"/>
    <property type="evidence" value="ECO:0007669"/>
    <property type="project" value="UniProtKB-UniRule"/>
</dbReference>
<dbReference type="OrthoDB" id="415977at2759"/>
<dbReference type="EC" id="3.4.24.-" evidence="2"/>
<feature type="transmembrane region" description="Helical" evidence="3">
    <location>
        <begin position="730"/>
        <end position="749"/>
    </location>
</feature>
<feature type="disulfide bond" evidence="1">
    <location>
        <begin position="241"/>
        <end position="263"/>
    </location>
</feature>
<organism evidence="5">
    <name type="scientific">Cladocopium goreaui</name>
    <dbReference type="NCBI Taxonomy" id="2562237"/>
    <lineage>
        <taxon>Eukaryota</taxon>
        <taxon>Sar</taxon>
        <taxon>Alveolata</taxon>
        <taxon>Dinophyceae</taxon>
        <taxon>Suessiales</taxon>
        <taxon>Symbiodiniaceae</taxon>
        <taxon>Cladocopium</taxon>
    </lineage>
</organism>
<evidence type="ECO:0000256" key="2">
    <source>
        <dbReference type="RuleBase" id="RU361183"/>
    </source>
</evidence>
<evidence type="ECO:0000313" key="6">
    <source>
        <dbReference type="EMBL" id="CAL4788502.1"/>
    </source>
</evidence>
<comment type="caution">
    <text evidence="1">Lacks conserved residue(s) required for the propagation of feature annotation.</text>
</comment>
<dbReference type="PROSITE" id="PS51864">
    <property type="entry name" value="ASTACIN"/>
    <property type="match status" value="2"/>
</dbReference>
<feature type="active site" evidence="1">
    <location>
        <position position="273"/>
    </location>
</feature>
<keyword evidence="1 2" id="KW-0862">Zinc</keyword>
<evidence type="ECO:0000313" key="7">
    <source>
        <dbReference type="Proteomes" id="UP001152797"/>
    </source>
</evidence>
<dbReference type="EMBL" id="CAMXCT030002899">
    <property type="protein sequence ID" value="CAL4788502.1"/>
    <property type="molecule type" value="Genomic_DNA"/>
</dbReference>
<dbReference type="PANTHER" id="PTHR10127">
    <property type="entry name" value="DISCOIDIN, CUB, EGF, LAMININ , AND ZINC METALLOPROTEASE DOMAIN CONTAINING"/>
    <property type="match status" value="1"/>
</dbReference>
<dbReference type="SUPFAM" id="SSF55486">
    <property type="entry name" value="Metalloproteases ('zincins'), catalytic domain"/>
    <property type="match status" value="2"/>
</dbReference>
<dbReference type="PRINTS" id="PR00480">
    <property type="entry name" value="ASTACIN"/>
</dbReference>
<reference evidence="6 7" key="2">
    <citation type="submission" date="2024-05" db="EMBL/GenBank/DDBJ databases">
        <authorList>
            <person name="Chen Y."/>
            <person name="Shah S."/>
            <person name="Dougan E. K."/>
            <person name="Thang M."/>
            <person name="Chan C."/>
        </authorList>
    </citation>
    <scope>NUCLEOTIDE SEQUENCE [LARGE SCALE GENOMIC DNA]</scope>
</reference>
<dbReference type="InterPro" id="IPR001506">
    <property type="entry name" value="Peptidase_M12A"/>
</dbReference>
<feature type="binding site" evidence="1">
    <location>
        <position position="282"/>
    </location>
    <ligand>
        <name>Zn(2+)</name>
        <dbReference type="ChEBI" id="CHEBI:29105"/>
        <note>catalytic</note>
    </ligand>
</feature>
<keyword evidence="3" id="KW-1133">Transmembrane helix</keyword>
<keyword evidence="1 2" id="KW-0482">Metalloprotease</keyword>
<dbReference type="EMBL" id="CAMXCT010002899">
    <property type="protein sequence ID" value="CAI4001190.1"/>
    <property type="molecule type" value="Genomic_DNA"/>
</dbReference>
<comment type="cofactor">
    <cofactor evidence="1 2">
        <name>Zn(2+)</name>
        <dbReference type="ChEBI" id="CHEBI:29105"/>
    </cofactor>
    <text evidence="1 2">Binds 1 zinc ion per subunit.</text>
</comment>
<sequence>MDPEKNGLLGQLRCRSGLPFYRFSTGRVIPWRWCAKLCLLKGFDISGVVDAKECRCGASEQNFQVWAKDVMPREDLHFDPTSAVPPDASSCRIVAVQYLGPLPVEAWRSDVTEADLTYIRSIASSSVVSTLERERAAKVPIQGVVRPTAPAGVALNWTKEAEKSSCNPGSCASGWPWPIWTVYRSGVPFAYDDTVLPSTKASVQQAMRRLSQMTCVKFTEVSLSFGLTWKIVLTERYSGPCFASVIGYPGVSFNDSEVNLKTCAQNAGVIMHELGHALGMSHEQARQDRDEYIRINWMHVPQDYLEQYHSSPTSYIGSREMGFVPYDYRSVMHYSADAAMQSLPIVNGQGVHDGSMGQRNDFSPSDVLQLRDMYQCDALDAACVDQDEAVGNLFGTSQGRKANCKLLKDSGYCQHQSYGETISYFCPKICDRCPQLAREGHKERVERAACADVDETVCQFLEDYCPGKVSGLEQYMSMNCQKRCCLQSCNNTCQYVSEEEEEAVAGPVVKGPSVAMDITFDCPRYESERLLQQRLQLRFSRLLGAGVTVTLLKAPSCLQGCQRGEARVEQLCCQECVQKCTELRKKWVLLTPKELGTFSGAFRVLVRSKTVDVPFAWENLVAYSTQHRSLTYVAAVLSALGILTVALSIAFFVWWRRVSSSPADGEIETEVGLLIDDEAPKDTELGDAQSEHTEHTHISQRELGDWLHQHEEANVQDFLPHSWCWRHKTVLVACVCLAALASSGFMIYVDLAEPASSGLLEDSAPPAPSSSAPVFKYMGCFTADMPLAAAGPVDFYDNSCMRTGSSCGGLPFYRLKTSDGRSCAEFCLSKGLDLSGILDGSECRCGASASHAIWKATLARPDLRATKVVSWSPSCRIDAMRLSGPSTDIFEALRSNDLQEEDLRYISGIVRGLLIEPPKPVPGQPIGSMKEKVIPFFFVEPVAQETKDAFREALDEVARSTCISFHETNGTESKLRVHGIGHLCEASQVGWSQGVDLHLGWCCTSFHLGAILHELGHALGLINEEQRSDRSTFVEEPSSPISGDGPLFYDFSSVMHGPATSLPVSNKVGVHDPQIGQRRGLSALDVLKLQEIYGCGAPPYDIKVGICQQLMRHCKSGPLEPWMSENCGETCEPPVQRWLGFGFAFSTPGGFNLNKPKDQKMLGDGFAVGISEVLGVSNTTVQVSPGEAKVEVACGCQGIRGRACRSCSTLEALLLRSSQQTLQRWLRQGGFAQLEVLSYRVNGEGLIWLLQDSRVQISLCFVGTLSTTLAIVQAGWYLWWTQKVHVDAEVSEGE</sequence>
<dbReference type="GO" id="GO:0004222">
    <property type="term" value="F:metalloendopeptidase activity"/>
    <property type="evidence" value="ECO:0007669"/>
    <property type="project" value="UniProtKB-UniRule"/>
</dbReference>
<gene>
    <name evidence="5" type="ORF">C1SCF055_LOCUS27258</name>
</gene>
<feature type="domain" description="Peptidase M12A" evidence="4">
    <location>
        <begin position="924"/>
        <end position="1096"/>
    </location>
</feature>
<protein>
    <recommendedName>
        <fullName evidence="2">Metalloendopeptidase</fullName>
        <ecNumber evidence="2">3.4.24.-</ecNumber>
    </recommendedName>
</protein>
<dbReference type="Pfam" id="PF01400">
    <property type="entry name" value="Astacin"/>
    <property type="match status" value="2"/>
</dbReference>
<dbReference type="InterPro" id="IPR006026">
    <property type="entry name" value="Peptidase_Metallo"/>
</dbReference>
<keyword evidence="1 2" id="KW-0645">Protease</keyword>
<evidence type="ECO:0000256" key="1">
    <source>
        <dbReference type="PROSITE-ProRule" id="PRU01211"/>
    </source>
</evidence>
<evidence type="ECO:0000313" key="5">
    <source>
        <dbReference type="EMBL" id="CAI4001190.1"/>
    </source>
</evidence>
<comment type="caution">
    <text evidence="5">The sequence shown here is derived from an EMBL/GenBank/DDBJ whole genome shotgun (WGS) entry which is preliminary data.</text>
</comment>
<feature type="active site" evidence="1">
    <location>
        <position position="1014"/>
    </location>
</feature>